<dbReference type="Proteomes" id="UP000282460">
    <property type="component" value="Unassembled WGS sequence"/>
</dbReference>
<dbReference type="RefSeq" id="WP_121660039.1">
    <property type="nucleotide sequence ID" value="NZ_BMEK01000003.1"/>
</dbReference>
<name>A0A3L7IWY7_9MICO</name>
<dbReference type="AlphaFoldDB" id="A0A3L7IWY7"/>
<gene>
    <name evidence="1" type="ORF">D9V28_12350</name>
</gene>
<reference evidence="1 2" key="1">
    <citation type="submission" date="2018-10" db="EMBL/GenBank/DDBJ databases">
        <authorList>
            <person name="Li J."/>
        </authorList>
    </citation>
    <scope>NUCLEOTIDE SEQUENCE [LARGE SCALE GENOMIC DNA]</scope>
    <source>
        <strain evidence="1 2">ZD1-4</strain>
    </source>
</reference>
<dbReference type="OrthoDB" id="9771846at2"/>
<evidence type="ECO:0000313" key="1">
    <source>
        <dbReference type="EMBL" id="RLQ82736.1"/>
    </source>
</evidence>
<proteinExistence type="predicted"/>
<evidence type="ECO:0000313" key="2">
    <source>
        <dbReference type="Proteomes" id="UP000282460"/>
    </source>
</evidence>
<organism evidence="1 2">
    <name type="scientific">Mycetocola zhadangensis</name>
    <dbReference type="NCBI Taxonomy" id="1164595"/>
    <lineage>
        <taxon>Bacteria</taxon>
        <taxon>Bacillati</taxon>
        <taxon>Actinomycetota</taxon>
        <taxon>Actinomycetes</taxon>
        <taxon>Micrococcales</taxon>
        <taxon>Microbacteriaceae</taxon>
        <taxon>Mycetocola</taxon>
    </lineage>
</organism>
<dbReference type="EMBL" id="RCWJ01000003">
    <property type="protein sequence ID" value="RLQ82736.1"/>
    <property type="molecule type" value="Genomic_DNA"/>
</dbReference>
<accession>A0A3L7IWY7</accession>
<dbReference type="Gene3D" id="3.40.50.2000">
    <property type="entry name" value="Glycogen Phosphorylase B"/>
    <property type="match status" value="1"/>
</dbReference>
<keyword evidence="1" id="KW-0808">Transferase</keyword>
<protein>
    <submittedName>
        <fullName evidence="1">Glycosyltransferase</fullName>
    </submittedName>
</protein>
<dbReference type="SUPFAM" id="SSF53756">
    <property type="entry name" value="UDP-Glycosyltransferase/glycogen phosphorylase"/>
    <property type="match status" value="1"/>
</dbReference>
<sequence>MSGSPHDVVFTFSYETWTDAVTRGMMRPPDRLLSRLFDSPAVDRLLVANPFRWLPSHAVRSLARSQSRFPATPTRVQHTPLRLRRSDPEGVSAVARDYRAYDRSLERASKQLGQTDPVVISANPIIAGFAPFDWAAGTTFYARDDWLSSPARQGYWPAYREAYRRIAARGLGVAAVSAQVLERINPQGPSAVVPNGVEPAEWQGPVPPEPAWLAGIPRPRALYVGTLDSRLDVDGLATLARRRPDLSIILLGPQPEGGYLAAINGIRSISVHPSVGRTELVAAMRNVDVCLLAHRATPLTEAMSPLKVYEYLAAGCPVLAIDLPPVRRIDERVLLTSTVADFADRLDEALALGPAAEAERLRFVSENSWASRHLRILGTAWAAAGLDFPSMEHPVSPTVESEGQR</sequence>
<dbReference type="Pfam" id="PF13692">
    <property type="entry name" value="Glyco_trans_1_4"/>
    <property type="match status" value="1"/>
</dbReference>
<dbReference type="GO" id="GO:0016740">
    <property type="term" value="F:transferase activity"/>
    <property type="evidence" value="ECO:0007669"/>
    <property type="project" value="UniProtKB-KW"/>
</dbReference>
<keyword evidence="2" id="KW-1185">Reference proteome</keyword>
<comment type="caution">
    <text evidence="1">The sequence shown here is derived from an EMBL/GenBank/DDBJ whole genome shotgun (WGS) entry which is preliminary data.</text>
</comment>